<keyword evidence="1" id="KW-0472">Membrane</keyword>
<reference evidence="2 3" key="1">
    <citation type="submission" date="2020-04" db="EMBL/GenBank/DDBJ databases">
        <title>Whole genome sequencing of clinical and environmental type strains of Ochrobactrum.</title>
        <authorList>
            <person name="Dharne M."/>
        </authorList>
    </citation>
    <scope>NUCLEOTIDE SEQUENCE [LARGE SCALE GENOMIC DNA]</scope>
    <source>
        <strain evidence="2 3">DSM 13340</strain>
    </source>
</reference>
<dbReference type="EMBL" id="JAAXZB010000001">
    <property type="protein sequence ID" value="NKW09818.1"/>
    <property type="molecule type" value="Genomic_DNA"/>
</dbReference>
<feature type="transmembrane region" description="Helical" evidence="1">
    <location>
        <begin position="12"/>
        <end position="32"/>
    </location>
</feature>
<name>A0A7X6FQ51_9HYPH</name>
<protein>
    <submittedName>
        <fullName evidence="2">Uncharacterized protein</fullName>
    </submittedName>
</protein>
<dbReference type="InterPro" id="IPR036086">
    <property type="entry name" value="ParB/Sulfiredoxin_sf"/>
</dbReference>
<gene>
    <name evidence="2" type="ORF">HGG76_10425</name>
</gene>
<organism evidence="2 3">
    <name type="scientific">Brucella tritici</name>
    <dbReference type="NCBI Taxonomy" id="94626"/>
    <lineage>
        <taxon>Bacteria</taxon>
        <taxon>Pseudomonadati</taxon>
        <taxon>Pseudomonadota</taxon>
        <taxon>Alphaproteobacteria</taxon>
        <taxon>Hyphomicrobiales</taxon>
        <taxon>Brucellaceae</taxon>
        <taxon>Brucella/Ochrobactrum group</taxon>
        <taxon>Brucella</taxon>
    </lineage>
</organism>
<dbReference type="AlphaFoldDB" id="A0A7X6FQ51"/>
<evidence type="ECO:0000256" key="1">
    <source>
        <dbReference type="SAM" id="Phobius"/>
    </source>
</evidence>
<dbReference type="SUPFAM" id="SSF110849">
    <property type="entry name" value="ParB/Sulfiredoxin"/>
    <property type="match status" value="1"/>
</dbReference>
<evidence type="ECO:0000313" key="2">
    <source>
        <dbReference type="EMBL" id="NKW09818.1"/>
    </source>
</evidence>
<sequence>MTARRQIRNLDLILAVASALLAAAPFFIVVFLRGGDMTYPAHPLADIFPMIAEADLKVLAADIAANGQVEPILLLEGQVLDGRNRQAACGLAGVEPIYSDFSGVDPSVSCCQRICIVAT</sequence>
<accession>A0A7X6FQ51</accession>
<keyword evidence="1" id="KW-0812">Transmembrane</keyword>
<proteinExistence type="predicted"/>
<evidence type="ECO:0000313" key="3">
    <source>
        <dbReference type="Proteomes" id="UP000558475"/>
    </source>
</evidence>
<keyword evidence="1" id="KW-1133">Transmembrane helix</keyword>
<comment type="caution">
    <text evidence="2">The sequence shown here is derived from an EMBL/GenBank/DDBJ whole genome shotgun (WGS) entry which is preliminary data.</text>
</comment>
<dbReference type="Proteomes" id="UP000558475">
    <property type="component" value="Unassembled WGS sequence"/>
</dbReference>